<evidence type="ECO:0000313" key="2">
    <source>
        <dbReference type="EMBL" id="PTX64140.1"/>
    </source>
</evidence>
<feature type="signal peptide" evidence="1">
    <location>
        <begin position="1"/>
        <end position="19"/>
    </location>
</feature>
<comment type="caution">
    <text evidence="2">The sequence shown here is derived from an EMBL/GenBank/DDBJ whole genome shotgun (WGS) entry which is preliminary data.</text>
</comment>
<keyword evidence="3" id="KW-1185">Reference proteome</keyword>
<dbReference type="RefSeq" id="WP_108113484.1">
    <property type="nucleotide sequence ID" value="NZ_QBKT01000001.1"/>
</dbReference>
<dbReference type="EMBL" id="QBKT01000001">
    <property type="protein sequence ID" value="PTX64140.1"/>
    <property type="molecule type" value="Genomic_DNA"/>
</dbReference>
<dbReference type="Gene3D" id="3.90.930.1">
    <property type="match status" value="1"/>
</dbReference>
<dbReference type="OrthoDB" id="1467310at2"/>
<protein>
    <recommendedName>
        <fullName evidence="4">MORN repeat protein</fullName>
    </recommendedName>
</protein>
<keyword evidence="1" id="KW-0732">Signal</keyword>
<reference evidence="2 3" key="1">
    <citation type="submission" date="2018-04" db="EMBL/GenBank/DDBJ databases">
        <title>Genomic Encyclopedia of Archaeal and Bacterial Type Strains, Phase II (KMG-II): from individual species to whole genera.</title>
        <authorList>
            <person name="Goeker M."/>
        </authorList>
    </citation>
    <scope>NUCLEOTIDE SEQUENCE [LARGE SCALE GENOMIC DNA]</scope>
    <source>
        <strain evidence="2 3">DSM 25731</strain>
    </source>
</reference>
<dbReference type="SUPFAM" id="SSF82185">
    <property type="entry name" value="Histone H3 K4-specific methyltransferase SET7/9 N-terminal domain"/>
    <property type="match status" value="1"/>
</dbReference>
<feature type="chain" id="PRO_5015643322" description="MORN repeat protein" evidence="1">
    <location>
        <begin position="20"/>
        <end position="119"/>
    </location>
</feature>
<dbReference type="Proteomes" id="UP000244090">
    <property type="component" value="Unassembled WGS sequence"/>
</dbReference>
<evidence type="ECO:0000256" key="1">
    <source>
        <dbReference type="SAM" id="SignalP"/>
    </source>
</evidence>
<organism evidence="2 3">
    <name type="scientific">Kordia periserrulae</name>
    <dbReference type="NCBI Taxonomy" id="701523"/>
    <lineage>
        <taxon>Bacteria</taxon>
        <taxon>Pseudomonadati</taxon>
        <taxon>Bacteroidota</taxon>
        <taxon>Flavobacteriia</taxon>
        <taxon>Flavobacteriales</taxon>
        <taxon>Flavobacteriaceae</taxon>
        <taxon>Kordia</taxon>
    </lineage>
</organism>
<proteinExistence type="predicted"/>
<sequence>MKKLFFVAVCLVFGATAFAQSSDKPTLEKKGDLIKATYFHDNGVVAQTGFFTLDGKLQGEWKSFNAKGKKTAVGNYENGKKVGKWFFWNADQLSEVDYKKSKIKDVNVWKRNTSVVSNK</sequence>
<accession>A0A2T6C742</accession>
<gene>
    <name evidence="2" type="ORF">C8N46_101751</name>
</gene>
<evidence type="ECO:0008006" key="4">
    <source>
        <dbReference type="Google" id="ProtNLM"/>
    </source>
</evidence>
<name>A0A2T6C742_9FLAO</name>
<evidence type="ECO:0000313" key="3">
    <source>
        <dbReference type="Proteomes" id="UP000244090"/>
    </source>
</evidence>
<dbReference type="AlphaFoldDB" id="A0A2T6C742"/>